<reference evidence="1 2" key="1">
    <citation type="submission" date="2013-11" db="EMBL/GenBank/DDBJ databases">
        <title>Genomic analysis of Pelistega sp. HM-7.</title>
        <authorList>
            <person name="Kumbhare S.V."/>
            <person name="Shetty S.A."/>
            <person name="Sharma O."/>
            <person name="Dhotre D.P."/>
        </authorList>
    </citation>
    <scope>NUCLEOTIDE SEQUENCE [LARGE SCALE GENOMIC DNA]</scope>
    <source>
        <strain evidence="1 2">HM-7</strain>
    </source>
</reference>
<comment type="caution">
    <text evidence="1">The sequence shown here is derived from an EMBL/GenBank/DDBJ whole genome shotgun (WGS) entry which is preliminary data.</text>
</comment>
<evidence type="ECO:0000313" key="2">
    <source>
        <dbReference type="Proteomes" id="UP000018766"/>
    </source>
</evidence>
<dbReference type="AlphaFoldDB" id="V8G9A6"/>
<name>V8G9A6_9BURK</name>
<gene>
    <name evidence="1" type="ORF">V757_01140</name>
</gene>
<organism evidence="1 2">
    <name type="scientific">Pelistega indica</name>
    <dbReference type="NCBI Taxonomy" id="1414851"/>
    <lineage>
        <taxon>Bacteria</taxon>
        <taxon>Pseudomonadati</taxon>
        <taxon>Pseudomonadota</taxon>
        <taxon>Betaproteobacteria</taxon>
        <taxon>Burkholderiales</taxon>
        <taxon>Alcaligenaceae</taxon>
        <taxon>Pelistega</taxon>
    </lineage>
</organism>
<dbReference type="OrthoDB" id="9812969at2"/>
<protein>
    <recommendedName>
        <fullName evidence="3">Bacteriophage protein</fullName>
    </recommendedName>
</protein>
<proteinExistence type="predicted"/>
<dbReference type="EMBL" id="AYSV01000007">
    <property type="protein sequence ID" value="ETD72975.1"/>
    <property type="molecule type" value="Genomic_DNA"/>
</dbReference>
<accession>V8G9A6</accession>
<keyword evidence="2" id="KW-1185">Reference proteome</keyword>
<evidence type="ECO:0008006" key="3">
    <source>
        <dbReference type="Google" id="ProtNLM"/>
    </source>
</evidence>
<dbReference type="Pfam" id="PF10934">
    <property type="entry name" value="Sheath_initiator"/>
    <property type="match status" value="1"/>
</dbReference>
<dbReference type="RefSeq" id="WP_023949035.1">
    <property type="nucleotide sequence ID" value="NZ_AYSV01000007.1"/>
</dbReference>
<evidence type="ECO:0000313" key="1">
    <source>
        <dbReference type="EMBL" id="ETD72975.1"/>
    </source>
</evidence>
<sequence>MRVRRLDSNHDWTFGSGYSNYAQDSEAIAQAVKTRLWSFKGDWFLDLEHGIPWFEQMERVDLKRLEVPLMAYILETDGVKQIDSFTMTHDSENRKLLIEVSYTDIFE</sequence>
<dbReference type="Proteomes" id="UP000018766">
    <property type="component" value="Unassembled WGS sequence"/>
</dbReference>
<dbReference type="InterPro" id="IPR020288">
    <property type="entry name" value="Sheath_initiator"/>
</dbReference>